<dbReference type="Proteomes" id="UP001054945">
    <property type="component" value="Unassembled WGS sequence"/>
</dbReference>
<evidence type="ECO:0000313" key="1">
    <source>
        <dbReference type="EMBL" id="GIY02558.1"/>
    </source>
</evidence>
<organism evidence="1 2">
    <name type="scientific">Caerostris extrusa</name>
    <name type="common">Bark spider</name>
    <name type="synonym">Caerostris bankana</name>
    <dbReference type="NCBI Taxonomy" id="172846"/>
    <lineage>
        <taxon>Eukaryota</taxon>
        <taxon>Metazoa</taxon>
        <taxon>Ecdysozoa</taxon>
        <taxon>Arthropoda</taxon>
        <taxon>Chelicerata</taxon>
        <taxon>Arachnida</taxon>
        <taxon>Araneae</taxon>
        <taxon>Araneomorphae</taxon>
        <taxon>Entelegynae</taxon>
        <taxon>Araneoidea</taxon>
        <taxon>Araneidae</taxon>
        <taxon>Caerostris</taxon>
    </lineage>
</organism>
<accession>A0AAV4PY41</accession>
<dbReference type="EMBL" id="BPLR01005456">
    <property type="protein sequence ID" value="GIY02558.1"/>
    <property type="molecule type" value="Genomic_DNA"/>
</dbReference>
<proteinExistence type="predicted"/>
<sequence length="176" mass="20203">MSHGIVYVKEVDCITLPLTEIEFLNELNSWIILFLSSVLTSWENRIKKQEKFFCTISVECLLTLKNASSTYARNRICCVPKVEKKFPFSPKKVPIAYLVKYYIHPHGSVLTIPGGRISISRISQNLFRTILLTSVDLADLHSPFRIFHLGGYLLRVRLWSGRFVALFRASGSYFLV</sequence>
<reference evidence="1 2" key="1">
    <citation type="submission" date="2021-06" db="EMBL/GenBank/DDBJ databases">
        <title>Caerostris extrusa draft genome.</title>
        <authorList>
            <person name="Kono N."/>
            <person name="Arakawa K."/>
        </authorList>
    </citation>
    <scope>NUCLEOTIDE SEQUENCE [LARGE SCALE GENOMIC DNA]</scope>
</reference>
<gene>
    <name evidence="1" type="ORF">CEXT_761211</name>
</gene>
<keyword evidence="2" id="KW-1185">Reference proteome</keyword>
<comment type="caution">
    <text evidence="1">The sequence shown here is derived from an EMBL/GenBank/DDBJ whole genome shotgun (WGS) entry which is preliminary data.</text>
</comment>
<evidence type="ECO:0000313" key="2">
    <source>
        <dbReference type="Proteomes" id="UP001054945"/>
    </source>
</evidence>
<name>A0AAV4PY41_CAEEX</name>
<protein>
    <submittedName>
        <fullName evidence="1">Uncharacterized protein</fullName>
    </submittedName>
</protein>
<dbReference type="AlphaFoldDB" id="A0AAV4PY41"/>